<dbReference type="EMBL" id="JAUOZS010000001">
    <property type="protein sequence ID" value="MDT8902436.1"/>
    <property type="molecule type" value="Genomic_DNA"/>
</dbReference>
<dbReference type="InterPro" id="IPR056884">
    <property type="entry name" value="NPHP3-like_N"/>
</dbReference>
<sequence length="366" mass="40488">MREGKIRHLFPGGNTPQGFFSYYNYIIPADANRIFIMKGGPGTGKSTFMRRMGEELLARGHDIEHHHCSSDNGSLDGVVVPALGVAFIDGTAPHVVDPRHPGCVDEIIHLGDFWDQRGMVANKRPIIACTAEIGRSFQRAYRLLRAAKALYDDWEAANAEALDHAAANERARQLLAAVFGGRDTVGAGRLRKLFASAITPDGMVNYLDSSVWPTGRCFVIAGDPGCGKSTLVRKVIDDALAKGLDVEAFYCPLDPEKPEHAVIPALDVAVTTSFLPHPYHAARQPELTIDMGECRKSDIVAARADDVTYAQDLFWELFVKSVACIKRAKTLHDELETYYVPNMNFAEIEKVWQKTRDRVLSYQGSR</sequence>
<reference evidence="3 4" key="1">
    <citation type="submission" date="2023-07" db="EMBL/GenBank/DDBJ databases">
        <title>The novel representative of Negativicutes class, Anaeroselena agilis gen. nov. sp. nov.</title>
        <authorList>
            <person name="Prokofeva M.I."/>
            <person name="Elcheninov A.G."/>
            <person name="Klyukina A."/>
            <person name="Kublanov I.V."/>
            <person name="Frolov E.N."/>
            <person name="Podosokorskaya O.A."/>
        </authorList>
    </citation>
    <scope>NUCLEOTIDE SEQUENCE [LARGE SCALE GENOMIC DNA]</scope>
    <source>
        <strain evidence="3 4">4137-cl</strain>
    </source>
</reference>
<dbReference type="SUPFAM" id="SSF52540">
    <property type="entry name" value="P-loop containing nucleoside triphosphate hydrolases"/>
    <property type="match status" value="2"/>
</dbReference>
<name>A0ABU3P2W9_9FIRM</name>
<dbReference type="Pfam" id="PF24883">
    <property type="entry name" value="NPHP3_N"/>
    <property type="match status" value="1"/>
</dbReference>
<evidence type="ECO:0000313" key="3">
    <source>
        <dbReference type="EMBL" id="MDT8902436.1"/>
    </source>
</evidence>
<keyword evidence="1" id="KW-0677">Repeat</keyword>
<comment type="caution">
    <text evidence="3">The sequence shown here is derived from an EMBL/GenBank/DDBJ whole genome shotgun (WGS) entry which is preliminary data.</text>
</comment>
<dbReference type="RefSeq" id="WP_413780916.1">
    <property type="nucleotide sequence ID" value="NZ_JAUOZS010000001.1"/>
</dbReference>
<evidence type="ECO:0000259" key="2">
    <source>
        <dbReference type="Pfam" id="PF24883"/>
    </source>
</evidence>
<proteinExistence type="predicted"/>
<organism evidence="3 4">
    <name type="scientific">Anaeroselena agilis</name>
    <dbReference type="NCBI Taxonomy" id="3063788"/>
    <lineage>
        <taxon>Bacteria</taxon>
        <taxon>Bacillati</taxon>
        <taxon>Bacillota</taxon>
        <taxon>Negativicutes</taxon>
        <taxon>Acetonemataceae</taxon>
        <taxon>Anaeroselena</taxon>
    </lineage>
</organism>
<evidence type="ECO:0000313" key="4">
    <source>
        <dbReference type="Proteomes" id="UP001254848"/>
    </source>
</evidence>
<gene>
    <name evidence="3" type="ORF">Q4T40_14395</name>
</gene>
<feature type="domain" description="Nephrocystin 3-like N-terminal" evidence="2">
    <location>
        <begin position="215"/>
        <end position="251"/>
    </location>
</feature>
<protein>
    <submittedName>
        <fullName evidence="3">PRK06851 family protein</fullName>
    </submittedName>
</protein>
<accession>A0ABU3P2W9</accession>
<dbReference type="Gene3D" id="3.40.50.300">
    <property type="entry name" value="P-loop containing nucleotide triphosphate hydrolases"/>
    <property type="match status" value="1"/>
</dbReference>
<evidence type="ECO:0000256" key="1">
    <source>
        <dbReference type="ARBA" id="ARBA00022737"/>
    </source>
</evidence>
<dbReference type="InterPro" id="IPR027417">
    <property type="entry name" value="P-loop_NTPase"/>
</dbReference>
<dbReference type="Proteomes" id="UP001254848">
    <property type="component" value="Unassembled WGS sequence"/>
</dbReference>
<keyword evidence="4" id="KW-1185">Reference proteome</keyword>